<evidence type="ECO:0000313" key="1">
    <source>
        <dbReference type="EMBL" id="CAG7909459.1"/>
    </source>
</evidence>
<dbReference type="EMBL" id="LS974626">
    <property type="protein sequence ID" value="CAG7909459.1"/>
    <property type="molecule type" value="Genomic_DNA"/>
</dbReference>
<organism evidence="2">
    <name type="scientific">Brassica campestris</name>
    <name type="common">Field mustard</name>
    <dbReference type="NCBI Taxonomy" id="3711"/>
    <lineage>
        <taxon>Eukaryota</taxon>
        <taxon>Viridiplantae</taxon>
        <taxon>Streptophyta</taxon>
        <taxon>Embryophyta</taxon>
        <taxon>Tracheophyta</taxon>
        <taxon>Spermatophyta</taxon>
        <taxon>Magnoliopsida</taxon>
        <taxon>eudicotyledons</taxon>
        <taxon>Gunneridae</taxon>
        <taxon>Pentapetalae</taxon>
        <taxon>rosids</taxon>
        <taxon>malvids</taxon>
        <taxon>Brassicales</taxon>
        <taxon>Brassicaceae</taxon>
        <taxon>Brassiceae</taxon>
        <taxon>Brassica</taxon>
    </lineage>
</organism>
<proteinExistence type="predicted"/>
<dbReference type="AlphaFoldDB" id="A0A3P6D9G3"/>
<reference evidence="2" key="1">
    <citation type="submission" date="2018-11" db="EMBL/GenBank/DDBJ databases">
        <authorList>
            <consortium name="Genoscope - CEA"/>
            <person name="William W."/>
        </authorList>
    </citation>
    <scope>NUCLEOTIDE SEQUENCE</scope>
</reference>
<dbReference type="EMBL" id="LR031577">
    <property type="protein sequence ID" value="VDD17192.1"/>
    <property type="molecule type" value="Genomic_DNA"/>
</dbReference>
<evidence type="ECO:0000313" key="2">
    <source>
        <dbReference type="EMBL" id="VDD17192.1"/>
    </source>
</evidence>
<sequence length="97" mass="11334">MRSHHVEKLVFEAEFSDLLGSVKRQQDWPVIRYQCSELRKALGDLRGWSFRVIDSKANRCAGAITKSFTQERWSPSYVAQGNPIWLEELFEADKQEM</sequence>
<protein>
    <recommendedName>
        <fullName evidence="3">RNase H type-1 domain-containing protein</fullName>
    </recommendedName>
</protein>
<name>A0A3P6D9G3_BRACM</name>
<dbReference type="Gramene" id="A10p07050.2_BraZ1">
    <property type="protein sequence ID" value="A10p07050.2_BraZ1.CDS.1"/>
    <property type="gene ID" value="A10g07050.2_BraZ1"/>
</dbReference>
<evidence type="ECO:0008006" key="3">
    <source>
        <dbReference type="Google" id="ProtNLM"/>
    </source>
</evidence>
<accession>A0A3P6D9G3</accession>
<gene>
    <name evidence="2" type="ORF">BRAA10T42905Z</name>
    <name evidence="1" type="ORF">BRAPAZ1V2_A10P07050.2</name>
</gene>
<dbReference type="Proteomes" id="UP000694005">
    <property type="component" value="Chromosome A10"/>
</dbReference>